<reference evidence="1 2" key="1">
    <citation type="submission" date="2024-03" db="EMBL/GenBank/DDBJ databases">
        <title>Aureococcus anophagefferens CCMP1851 and Kratosvirus quantuckense: Draft genome of a second virus-susceptible host strain in the model system.</title>
        <authorList>
            <person name="Chase E."/>
            <person name="Truchon A.R."/>
            <person name="Schepens W."/>
            <person name="Wilhelm S.W."/>
        </authorList>
    </citation>
    <scope>NUCLEOTIDE SEQUENCE [LARGE SCALE GENOMIC DNA]</scope>
    <source>
        <strain evidence="1 2">CCMP1851</strain>
    </source>
</reference>
<dbReference type="PANTHER" id="PTHR11986:SF18">
    <property type="entry name" value="ORNITHINE AMINOTRANSFERASE, MITOCHONDRIAL"/>
    <property type="match status" value="1"/>
</dbReference>
<protein>
    <submittedName>
        <fullName evidence="1">Ornithine-oxo-acid transaminase</fullName>
    </submittedName>
</protein>
<keyword evidence="2" id="KW-1185">Reference proteome</keyword>
<dbReference type="Proteomes" id="UP001363151">
    <property type="component" value="Unassembled WGS sequence"/>
</dbReference>
<sequence>MCRTLRAFAAKPRSPLSRAAVRAYSAKPAANKSYEGEPLGPKSAAAVAREAKVGAENYAPLPVVLSKGLGCRVWDADGREYLDFLSAYSAVNQGHCHPKITAALSAQASTLALTSRAFHNDVLGEWCEYATKLFGYDRLLPMNTGVEGGETAVKLARRWAYDKKGVAPGDAVVIMATDNFWGRSIAALSSSSDPTCRGGFGPYAPGFELVPYDDLGALSALLDDIGHRTAAVFLEPIQGEAGVVVPGDAYLPGVKALCEKHGCLFVADEVQTGIGRTGELLAVDRVGVRPDMLVLGKALSGGAYPVSAVLCDDDVMLNVRPGEHGSTYGGNPVACKVGLAALSCLIDEGMIANAKAMGDALDARLKACVADRRIALATRGAGLLRALIIDDADKPGALAYDVCLALRDRGVLAKPTHGNIIRLAPPLVIAQADIDEAADALDDALKLFD</sequence>
<dbReference type="EMBL" id="JBBJCI010000087">
    <property type="protein sequence ID" value="KAK7248726.1"/>
    <property type="molecule type" value="Genomic_DNA"/>
</dbReference>
<evidence type="ECO:0000313" key="1">
    <source>
        <dbReference type="EMBL" id="KAK7248726.1"/>
    </source>
</evidence>
<accession>A0ABR1G5Y2</accession>
<gene>
    <name evidence="1" type="primary">OAT</name>
    <name evidence="1" type="ORF">SO694_00040281</name>
</gene>
<dbReference type="PIRSF" id="PIRSF000521">
    <property type="entry name" value="Transaminase_4ab_Lys_Orn"/>
    <property type="match status" value="1"/>
</dbReference>
<organism evidence="1 2">
    <name type="scientific">Aureococcus anophagefferens</name>
    <name type="common">Harmful bloom alga</name>
    <dbReference type="NCBI Taxonomy" id="44056"/>
    <lineage>
        <taxon>Eukaryota</taxon>
        <taxon>Sar</taxon>
        <taxon>Stramenopiles</taxon>
        <taxon>Ochrophyta</taxon>
        <taxon>Pelagophyceae</taxon>
        <taxon>Pelagomonadales</taxon>
        <taxon>Pelagomonadaceae</taxon>
        <taxon>Aureococcus</taxon>
    </lineage>
</organism>
<dbReference type="GO" id="GO:0004587">
    <property type="term" value="F:ornithine aminotransferase activity"/>
    <property type="evidence" value="ECO:0007669"/>
    <property type="project" value="UniProtKB-EC"/>
</dbReference>
<dbReference type="NCBIfam" id="TIGR01885">
    <property type="entry name" value="Orn_aminotrans"/>
    <property type="match status" value="1"/>
</dbReference>
<dbReference type="InterPro" id="IPR015421">
    <property type="entry name" value="PyrdxlP-dep_Trfase_major"/>
</dbReference>
<dbReference type="GO" id="GO:0019544">
    <property type="term" value="P:L-arginine catabolic process to L-glutamate"/>
    <property type="evidence" value="ECO:0007669"/>
    <property type="project" value="TreeGrafter"/>
</dbReference>
<dbReference type="PROSITE" id="PS00600">
    <property type="entry name" value="AA_TRANSFER_CLASS_3"/>
    <property type="match status" value="1"/>
</dbReference>
<dbReference type="CDD" id="cd00610">
    <property type="entry name" value="OAT_like"/>
    <property type="match status" value="1"/>
</dbReference>
<proteinExistence type="predicted"/>
<dbReference type="SUPFAM" id="SSF53383">
    <property type="entry name" value="PLP-dependent transferases"/>
    <property type="match status" value="1"/>
</dbReference>
<dbReference type="InterPro" id="IPR050103">
    <property type="entry name" value="Class-III_PLP-dep_AT"/>
</dbReference>
<dbReference type="GO" id="GO:0030170">
    <property type="term" value="F:pyridoxal phosphate binding"/>
    <property type="evidence" value="ECO:0007669"/>
    <property type="project" value="InterPro"/>
</dbReference>
<dbReference type="InterPro" id="IPR005814">
    <property type="entry name" value="Aminotrans_3"/>
</dbReference>
<name>A0ABR1G5Y2_AURAN</name>
<dbReference type="GO" id="GO:0010121">
    <property type="term" value="P:L-arginine catabolic process to proline via ornithine"/>
    <property type="evidence" value="ECO:0007669"/>
    <property type="project" value="TreeGrafter"/>
</dbReference>
<dbReference type="Gene3D" id="3.40.640.10">
    <property type="entry name" value="Type I PLP-dependent aspartate aminotransferase-like (Major domain)"/>
    <property type="match status" value="1"/>
</dbReference>
<evidence type="ECO:0000313" key="2">
    <source>
        <dbReference type="Proteomes" id="UP001363151"/>
    </source>
</evidence>
<dbReference type="Gene3D" id="3.90.1150.10">
    <property type="entry name" value="Aspartate Aminotransferase, domain 1"/>
    <property type="match status" value="1"/>
</dbReference>
<dbReference type="Pfam" id="PF00202">
    <property type="entry name" value="Aminotran_3"/>
    <property type="match status" value="1"/>
</dbReference>
<dbReference type="GO" id="GO:0005737">
    <property type="term" value="C:cytoplasm"/>
    <property type="evidence" value="ECO:0007669"/>
    <property type="project" value="TreeGrafter"/>
</dbReference>
<dbReference type="GO" id="GO:0055129">
    <property type="term" value="P:L-proline biosynthetic process"/>
    <property type="evidence" value="ECO:0007669"/>
    <property type="project" value="UniProtKB-UniPathway"/>
</dbReference>
<dbReference type="PANTHER" id="PTHR11986">
    <property type="entry name" value="AMINOTRANSFERASE CLASS III"/>
    <property type="match status" value="1"/>
</dbReference>
<dbReference type="InterPro" id="IPR015424">
    <property type="entry name" value="PyrdxlP-dep_Trfase"/>
</dbReference>
<dbReference type="InterPro" id="IPR010164">
    <property type="entry name" value="Orn_aminotrans"/>
</dbReference>
<dbReference type="InterPro" id="IPR015422">
    <property type="entry name" value="PyrdxlP-dep_Trfase_small"/>
</dbReference>
<comment type="caution">
    <text evidence="1">The sequence shown here is derived from an EMBL/GenBank/DDBJ whole genome shotgun (WGS) entry which is preliminary data.</text>
</comment>
<dbReference type="KEGG" id="aaf:AURANDRAFT_27885"/>
<dbReference type="GO" id="GO:0042802">
    <property type="term" value="F:identical protein binding"/>
    <property type="evidence" value="ECO:0007669"/>
    <property type="project" value="TreeGrafter"/>
</dbReference>
<dbReference type="InterPro" id="IPR049704">
    <property type="entry name" value="Aminotrans_3_PPA_site"/>
</dbReference>